<reference evidence="1 2" key="1">
    <citation type="submission" date="2016-02" db="EMBL/GenBank/DDBJ databases">
        <title>Genome analysis of coral dinoflagellate symbionts highlights evolutionary adaptations to a symbiotic lifestyle.</title>
        <authorList>
            <person name="Aranda M."/>
            <person name="Li Y."/>
            <person name="Liew Y.J."/>
            <person name="Baumgarten S."/>
            <person name="Simakov O."/>
            <person name="Wilson M."/>
            <person name="Piel J."/>
            <person name="Ashoor H."/>
            <person name="Bougouffa S."/>
            <person name="Bajic V.B."/>
            <person name="Ryu T."/>
            <person name="Ravasi T."/>
            <person name="Bayer T."/>
            <person name="Micklem G."/>
            <person name="Kim H."/>
            <person name="Bhak J."/>
            <person name="Lajeunesse T.C."/>
            <person name="Voolstra C.R."/>
        </authorList>
    </citation>
    <scope>NUCLEOTIDE SEQUENCE [LARGE SCALE GENOMIC DNA]</scope>
    <source>
        <strain evidence="1 2">CCMP2467</strain>
    </source>
</reference>
<comment type="caution">
    <text evidence="1">The sequence shown here is derived from an EMBL/GenBank/DDBJ whole genome shotgun (WGS) entry which is preliminary data.</text>
</comment>
<name>A0A1Q9C6V1_SYMMI</name>
<protein>
    <submittedName>
        <fullName evidence="1">Uncharacterized protein</fullName>
    </submittedName>
</protein>
<dbReference type="InterPro" id="IPR036691">
    <property type="entry name" value="Endo/exonu/phosph_ase_sf"/>
</dbReference>
<sequence>MRRAGRNHILLSLPPVLTKHSGCFCAMGCSGSKVTVATYNLYWWCVSNEYHNCHQFGGGQGFQELYKTIADNAPFDLAGFQECDDVEQVLRGADLQAFDYFAPKGSDAPMVWSTERFQKIGGPGSEWIAKDKWGDRLMNWVRLREKATNTSIFFANTHGPLDQCGGDAGSKAASNYQGAIDKHKQPEDKVVFTGDFNCGSMDETMMTLGQGLFNAATDQSFNGADHVLVSPGVNLCGYSSTGGFPSDHQFLKMHLSLDNGTSNSVPEPALPVAAPVPLLTSASETHSADDSSVRVSGCPPPGANPCCTSCPSSHFCPSDQGCYALGQSGCDGGLCAPALSAETRTEPPRCDEESEVCEEIEEQRTERFAEESELHAAVVLVMVVVVVLVVVAAVVVVVAVPVVVPVLLVLVLPEPVQVVMVVVVLLLLVLVALVVLVGGGGCWRYRACGPKERSGGMDEWMKNYSVPPGLPWSPNDAAGGAAGLDALTLQTVWRVVLPTVGALFGGIAIYEPLCRICLTLGTPVEGPSCRQLLAMDQSQFMQNFLTVNGLLFTILCGNTYNSLYNQQEVLFHALFTEVSEAKSLLEQVKGKPLHAVLLRTASAQLDRIQGGLCLDGSAPPGCHWAGQELKVEPADLLANRPMDDPLETLGTELVMKIHGKSLRG</sequence>
<dbReference type="Gene3D" id="3.60.10.10">
    <property type="entry name" value="Endonuclease/exonuclease/phosphatase"/>
    <property type="match status" value="1"/>
</dbReference>
<organism evidence="1 2">
    <name type="scientific">Symbiodinium microadriaticum</name>
    <name type="common">Dinoflagellate</name>
    <name type="synonym">Zooxanthella microadriatica</name>
    <dbReference type="NCBI Taxonomy" id="2951"/>
    <lineage>
        <taxon>Eukaryota</taxon>
        <taxon>Sar</taxon>
        <taxon>Alveolata</taxon>
        <taxon>Dinophyceae</taxon>
        <taxon>Suessiales</taxon>
        <taxon>Symbiodiniaceae</taxon>
        <taxon>Symbiodinium</taxon>
    </lineage>
</organism>
<dbReference type="AlphaFoldDB" id="A0A1Q9C6V1"/>
<dbReference type="Proteomes" id="UP000186817">
    <property type="component" value="Unassembled WGS sequence"/>
</dbReference>
<keyword evidence="2" id="KW-1185">Reference proteome</keyword>
<dbReference type="EMBL" id="LSRX01001581">
    <property type="protein sequence ID" value="OLP78662.1"/>
    <property type="molecule type" value="Genomic_DNA"/>
</dbReference>
<accession>A0A1Q9C6V1</accession>
<evidence type="ECO:0000313" key="1">
    <source>
        <dbReference type="EMBL" id="OLP78662.1"/>
    </source>
</evidence>
<evidence type="ECO:0000313" key="2">
    <source>
        <dbReference type="Proteomes" id="UP000186817"/>
    </source>
</evidence>
<proteinExistence type="predicted"/>
<dbReference type="OrthoDB" id="434967at2759"/>
<dbReference type="SUPFAM" id="SSF56219">
    <property type="entry name" value="DNase I-like"/>
    <property type="match status" value="1"/>
</dbReference>
<gene>
    <name evidence="1" type="ORF">AK812_SmicGene41139</name>
</gene>